<gene>
    <name evidence="1" type="ORF">COV24_03315</name>
</gene>
<evidence type="ECO:0000313" key="1">
    <source>
        <dbReference type="EMBL" id="PIR43327.1"/>
    </source>
</evidence>
<dbReference type="EMBL" id="PCXU01000028">
    <property type="protein sequence ID" value="PIR43327.1"/>
    <property type="molecule type" value="Genomic_DNA"/>
</dbReference>
<dbReference type="Gene3D" id="2.30.30.110">
    <property type="match status" value="1"/>
</dbReference>
<organism evidence="1 2">
    <name type="scientific">candidate division WWE3 bacterium CG10_big_fil_rev_8_21_14_0_10_32_10</name>
    <dbReference type="NCBI Taxonomy" id="1975090"/>
    <lineage>
        <taxon>Bacteria</taxon>
        <taxon>Katanobacteria</taxon>
    </lineage>
</organism>
<dbReference type="InterPro" id="IPR003477">
    <property type="entry name" value="PemK-like"/>
</dbReference>
<sequence>MNIKQGYIYLVKYNPSQNGIKKIRPSLIIQNNYLNEVLDTIITIPLSSLKKKRPDYQIKIQAPFLKKESYILTELITSITKNRIKKELGKIPQSDFEKVIQTLEYIVQKT</sequence>
<dbReference type="GO" id="GO:0016075">
    <property type="term" value="P:rRNA catabolic process"/>
    <property type="evidence" value="ECO:0007669"/>
    <property type="project" value="TreeGrafter"/>
</dbReference>
<dbReference type="Proteomes" id="UP000230214">
    <property type="component" value="Unassembled WGS sequence"/>
</dbReference>
<comment type="caution">
    <text evidence="1">The sequence shown here is derived from an EMBL/GenBank/DDBJ whole genome shotgun (WGS) entry which is preliminary data.</text>
</comment>
<evidence type="ECO:0008006" key="3">
    <source>
        <dbReference type="Google" id="ProtNLM"/>
    </source>
</evidence>
<reference evidence="1 2" key="1">
    <citation type="submission" date="2017-09" db="EMBL/GenBank/DDBJ databases">
        <title>Depth-based differentiation of microbial function through sediment-hosted aquifers and enrichment of novel symbionts in the deep terrestrial subsurface.</title>
        <authorList>
            <person name="Probst A.J."/>
            <person name="Ladd B."/>
            <person name="Jarett J.K."/>
            <person name="Geller-Mcgrath D.E."/>
            <person name="Sieber C.M."/>
            <person name="Emerson J.B."/>
            <person name="Anantharaman K."/>
            <person name="Thomas B.C."/>
            <person name="Malmstrom R."/>
            <person name="Stieglmeier M."/>
            <person name="Klingl A."/>
            <person name="Woyke T."/>
            <person name="Ryan C.M."/>
            <person name="Banfield J.F."/>
        </authorList>
    </citation>
    <scope>NUCLEOTIDE SEQUENCE [LARGE SCALE GENOMIC DNA]</scope>
    <source>
        <strain evidence="1">CG10_big_fil_rev_8_21_14_0_10_32_10</strain>
    </source>
</reference>
<dbReference type="GO" id="GO:0003677">
    <property type="term" value="F:DNA binding"/>
    <property type="evidence" value="ECO:0007669"/>
    <property type="project" value="InterPro"/>
</dbReference>
<accession>A0A2H0RA28</accession>
<dbReference type="SUPFAM" id="SSF50118">
    <property type="entry name" value="Cell growth inhibitor/plasmid maintenance toxic component"/>
    <property type="match status" value="1"/>
</dbReference>
<dbReference type="InterPro" id="IPR011067">
    <property type="entry name" value="Plasmid_toxin/cell-grow_inhib"/>
</dbReference>
<name>A0A2H0RA28_UNCKA</name>
<dbReference type="PANTHER" id="PTHR33988">
    <property type="entry name" value="ENDORIBONUCLEASE MAZF-RELATED"/>
    <property type="match status" value="1"/>
</dbReference>
<protein>
    <recommendedName>
        <fullName evidence="3">mRNA interferase</fullName>
    </recommendedName>
</protein>
<dbReference type="Pfam" id="PF02452">
    <property type="entry name" value="PemK_toxin"/>
    <property type="match status" value="1"/>
</dbReference>
<evidence type="ECO:0000313" key="2">
    <source>
        <dbReference type="Proteomes" id="UP000230214"/>
    </source>
</evidence>
<proteinExistence type="predicted"/>
<dbReference type="GO" id="GO:0004521">
    <property type="term" value="F:RNA endonuclease activity"/>
    <property type="evidence" value="ECO:0007669"/>
    <property type="project" value="TreeGrafter"/>
</dbReference>
<dbReference type="GO" id="GO:0006402">
    <property type="term" value="P:mRNA catabolic process"/>
    <property type="evidence" value="ECO:0007669"/>
    <property type="project" value="TreeGrafter"/>
</dbReference>
<dbReference type="AlphaFoldDB" id="A0A2H0RA28"/>
<dbReference type="PANTHER" id="PTHR33988:SF2">
    <property type="entry name" value="ENDORIBONUCLEASE MAZF"/>
    <property type="match status" value="1"/>
</dbReference>